<organism evidence="6 7">
    <name type="scientific">Paenibacillus athensensis</name>
    <dbReference type="NCBI Taxonomy" id="1967502"/>
    <lineage>
        <taxon>Bacteria</taxon>
        <taxon>Bacillati</taxon>
        <taxon>Bacillota</taxon>
        <taxon>Bacilli</taxon>
        <taxon>Bacillales</taxon>
        <taxon>Paenibacillaceae</taxon>
        <taxon>Paenibacillus</taxon>
    </lineage>
</organism>
<evidence type="ECO:0000256" key="1">
    <source>
        <dbReference type="ARBA" id="ARBA00023224"/>
    </source>
</evidence>
<dbReference type="Pfam" id="PF00015">
    <property type="entry name" value="MCPsignal"/>
    <property type="match status" value="1"/>
</dbReference>
<evidence type="ECO:0000256" key="4">
    <source>
        <dbReference type="SAM" id="Phobius"/>
    </source>
</evidence>
<name>A0A4Y8Q6F0_9BACL</name>
<comment type="similarity">
    <text evidence="2">Belongs to the methyl-accepting chemotaxis (MCP) protein family.</text>
</comment>
<dbReference type="GO" id="GO:0004888">
    <property type="term" value="F:transmembrane signaling receptor activity"/>
    <property type="evidence" value="ECO:0007669"/>
    <property type="project" value="InterPro"/>
</dbReference>
<dbReference type="PROSITE" id="PS50111">
    <property type="entry name" value="CHEMOTAXIS_TRANSDUC_2"/>
    <property type="match status" value="1"/>
</dbReference>
<dbReference type="GO" id="GO:0007165">
    <property type="term" value="P:signal transduction"/>
    <property type="evidence" value="ECO:0007669"/>
    <property type="project" value="UniProtKB-KW"/>
</dbReference>
<dbReference type="Proteomes" id="UP000298246">
    <property type="component" value="Unassembled WGS sequence"/>
</dbReference>
<dbReference type="InterPro" id="IPR004089">
    <property type="entry name" value="MCPsignal_dom"/>
</dbReference>
<accession>A0A4Y8Q6F0</accession>
<dbReference type="AlphaFoldDB" id="A0A4Y8Q6F0"/>
<dbReference type="PANTHER" id="PTHR32089">
    <property type="entry name" value="METHYL-ACCEPTING CHEMOTAXIS PROTEIN MCPB"/>
    <property type="match status" value="1"/>
</dbReference>
<keyword evidence="4" id="KW-0472">Membrane</keyword>
<reference evidence="6 7" key="1">
    <citation type="submission" date="2017-03" db="EMBL/GenBank/DDBJ databases">
        <title>Isolation of Levoglucosan Utilizing Bacteria.</title>
        <authorList>
            <person name="Arya A.S."/>
        </authorList>
    </citation>
    <scope>NUCLEOTIDE SEQUENCE [LARGE SCALE GENOMIC DNA]</scope>
    <source>
        <strain evidence="6 7">MEC069</strain>
    </source>
</reference>
<dbReference type="EMBL" id="MYFO01000006">
    <property type="protein sequence ID" value="TFE89834.1"/>
    <property type="molecule type" value="Genomic_DNA"/>
</dbReference>
<dbReference type="SUPFAM" id="SSF58104">
    <property type="entry name" value="Methyl-accepting chemotaxis protein (MCP) signaling domain"/>
    <property type="match status" value="1"/>
</dbReference>
<dbReference type="OrthoDB" id="358716at2"/>
<dbReference type="Pfam" id="PF12729">
    <property type="entry name" value="4HB_MCP_1"/>
    <property type="match status" value="1"/>
</dbReference>
<evidence type="ECO:0000256" key="2">
    <source>
        <dbReference type="ARBA" id="ARBA00029447"/>
    </source>
</evidence>
<dbReference type="SMART" id="SM00283">
    <property type="entry name" value="MA"/>
    <property type="match status" value="1"/>
</dbReference>
<feature type="domain" description="Methyl-accepting transducer" evidence="5">
    <location>
        <begin position="223"/>
        <end position="466"/>
    </location>
</feature>
<dbReference type="RefSeq" id="WP_134751136.1">
    <property type="nucleotide sequence ID" value="NZ_MYFO02000006.1"/>
</dbReference>
<evidence type="ECO:0000259" key="5">
    <source>
        <dbReference type="PROSITE" id="PS50111"/>
    </source>
</evidence>
<keyword evidence="7" id="KW-1185">Reference proteome</keyword>
<evidence type="ECO:0000256" key="3">
    <source>
        <dbReference type="PROSITE-ProRule" id="PRU00284"/>
    </source>
</evidence>
<sequence>MNLTIRTKLTACFVVLIVLLAAVSAVTYINLNGISNKSQEVAEVWIVGILKLNEIKENTVNIHSAHLSLLADGTSADTEKQIAAISGDVAEMQSDLQAYEKTIISQEDRDLFAGFTAIWNEYAAMLPAITKAADAGQTDTAKRLIRELDPQYEKLSGQIGAILSLNDRGASEATKQSESLAKVSRTTVLVVSLAALLVAVVLFAVIHRIIADLRRMVVNVTQNAHSLAASSEEISVSANEVASGSMQQAESTVFTAEMVKEMTKAVQSVAQNSGHASELSDDAVKMAAIGEKALHEAMEGMQTISDKINELAGKSAQIGEIIDVIDDIADQTNLLALNAAIEAARAGDAGKGFAVVADEVRKLAERSGKATKEIGQLIKTIQHNTQQSVEAVHTGNDKAEHAGLAFNEITQAIRASSARISEIAAACEELSAQSTDIQNSVQTISSLTQQASAAMEETASASGDIAKMAESLSGAIANIHV</sequence>
<feature type="transmembrane region" description="Helical" evidence="4">
    <location>
        <begin position="187"/>
        <end position="206"/>
    </location>
</feature>
<proteinExistence type="inferred from homology"/>
<evidence type="ECO:0000313" key="7">
    <source>
        <dbReference type="Proteomes" id="UP000298246"/>
    </source>
</evidence>
<dbReference type="Gene3D" id="1.10.287.950">
    <property type="entry name" value="Methyl-accepting chemotaxis protein"/>
    <property type="match status" value="1"/>
</dbReference>
<dbReference type="PRINTS" id="PR00260">
    <property type="entry name" value="CHEMTRNSDUCR"/>
</dbReference>
<keyword evidence="1 3" id="KW-0807">Transducer</keyword>
<protein>
    <recommendedName>
        <fullName evidence="5">Methyl-accepting transducer domain-containing protein</fullName>
    </recommendedName>
</protein>
<keyword evidence="4" id="KW-0812">Transmembrane</keyword>
<dbReference type="GO" id="GO:0016020">
    <property type="term" value="C:membrane"/>
    <property type="evidence" value="ECO:0007669"/>
    <property type="project" value="InterPro"/>
</dbReference>
<dbReference type="InterPro" id="IPR004090">
    <property type="entry name" value="Chemotax_Me-accpt_rcpt"/>
</dbReference>
<keyword evidence="4" id="KW-1133">Transmembrane helix</keyword>
<gene>
    <name evidence="6" type="ORF">B5M42_07015</name>
</gene>
<dbReference type="GO" id="GO:0006935">
    <property type="term" value="P:chemotaxis"/>
    <property type="evidence" value="ECO:0007669"/>
    <property type="project" value="InterPro"/>
</dbReference>
<comment type="caution">
    <text evidence="6">The sequence shown here is derived from an EMBL/GenBank/DDBJ whole genome shotgun (WGS) entry which is preliminary data.</text>
</comment>
<evidence type="ECO:0000313" key="6">
    <source>
        <dbReference type="EMBL" id="TFE89834.1"/>
    </source>
</evidence>
<dbReference type="PANTHER" id="PTHR32089:SF112">
    <property type="entry name" value="LYSOZYME-LIKE PROTEIN-RELATED"/>
    <property type="match status" value="1"/>
</dbReference>
<dbReference type="InterPro" id="IPR024478">
    <property type="entry name" value="HlyB_4HB_MCP"/>
</dbReference>